<protein>
    <submittedName>
        <fullName evidence="4">N-acetyltransferase</fullName>
    </submittedName>
</protein>
<gene>
    <name evidence="4" type="ORF">GCM10007932_32850</name>
</gene>
<dbReference type="CDD" id="cd04301">
    <property type="entry name" value="NAT_SF"/>
    <property type="match status" value="1"/>
</dbReference>
<dbReference type="EMBL" id="BSNX01000041">
    <property type="protein sequence ID" value="GLQ73925.1"/>
    <property type="molecule type" value="Genomic_DNA"/>
</dbReference>
<dbReference type="InterPro" id="IPR000182">
    <property type="entry name" value="GNAT_dom"/>
</dbReference>
<dbReference type="Pfam" id="PF13420">
    <property type="entry name" value="Acetyltransf_4"/>
    <property type="match status" value="1"/>
</dbReference>
<feature type="domain" description="N-acetyltransferase" evidence="3">
    <location>
        <begin position="1"/>
        <end position="163"/>
    </location>
</feature>
<dbReference type="AlphaFoldDB" id="A0AAV5NU21"/>
<evidence type="ECO:0000313" key="5">
    <source>
        <dbReference type="Proteomes" id="UP001156690"/>
    </source>
</evidence>
<dbReference type="PANTHER" id="PTHR43072">
    <property type="entry name" value="N-ACETYLTRANSFERASE"/>
    <property type="match status" value="1"/>
</dbReference>
<evidence type="ECO:0000313" key="4">
    <source>
        <dbReference type="EMBL" id="GLQ73925.1"/>
    </source>
</evidence>
<reference evidence="5" key="1">
    <citation type="journal article" date="2019" name="Int. J. Syst. Evol. Microbiol.">
        <title>The Global Catalogue of Microorganisms (GCM) 10K type strain sequencing project: providing services to taxonomists for standard genome sequencing and annotation.</title>
        <authorList>
            <consortium name="The Broad Institute Genomics Platform"/>
            <consortium name="The Broad Institute Genome Sequencing Center for Infectious Disease"/>
            <person name="Wu L."/>
            <person name="Ma J."/>
        </authorList>
    </citation>
    <scope>NUCLEOTIDE SEQUENCE [LARGE SCALE GENOMIC DNA]</scope>
    <source>
        <strain evidence="5">NBRC 15640</strain>
    </source>
</reference>
<evidence type="ECO:0000259" key="3">
    <source>
        <dbReference type="PROSITE" id="PS51186"/>
    </source>
</evidence>
<sequence length="164" mass="18403">MEIRYVNSQDIEAITNIYNDFVVNSTATFEEKPVTTEEMNQRVGKIQSYSLPWIVMVEGEKVLGYAYAGLWNNRSAYRHTAEASVYVSPNALGKGIGKALYSHLISILAKRRIRNVLGVVSLPNDASIALHQSLGFQKVGEFKKVGLKFGELIDVSYWQLELTD</sequence>
<accession>A0AAV5NU21</accession>
<comment type="caution">
    <text evidence="4">The sequence shown here is derived from an EMBL/GenBank/DDBJ whole genome shotgun (WGS) entry which is preliminary data.</text>
</comment>
<dbReference type="SUPFAM" id="SSF55729">
    <property type="entry name" value="Acyl-CoA N-acyltransferases (Nat)"/>
    <property type="match status" value="1"/>
</dbReference>
<name>A0AAV5NU21_9VIBR</name>
<proteinExistence type="predicted"/>
<evidence type="ECO:0000256" key="1">
    <source>
        <dbReference type="ARBA" id="ARBA00022679"/>
    </source>
</evidence>
<dbReference type="PROSITE" id="PS51186">
    <property type="entry name" value="GNAT"/>
    <property type="match status" value="1"/>
</dbReference>
<keyword evidence="5" id="KW-1185">Reference proteome</keyword>
<dbReference type="Gene3D" id="3.40.630.30">
    <property type="match status" value="1"/>
</dbReference>
<dbReference type="InterPro" id="IPR016181">
    <property type="entry name" value="Acyl_CoA_acyltransferase"/>
</dbReference>
<dbReference type="RefSeq" id="WP_126609143.1">
    <property type="nucleotide sequence ID" value="NZ_AP025145.1"/>
</dbReference>
<evidence type="ECO:0000256" key="2">
    <source>
        <dbReference type="ARBA" id="ARBA00023315"/>
    </source>
</evidence>
<dbReference type="PANTHER" id="PTHR43072:SF23">
    <property type="entry name" value="UPF0039 PROTEIN C11D3.02C"/>
    <property type="match status" value="1"/>
</dbReference>
<organism evidence="4 5">
    <name type="scientific">Vibrio penaeicida</name>
    <dbReference type="NCBI Taxonomy" id="104609"/>
    <lineage>
        <taxon>Bacteria</taxon>
        <taxon>Pseudomonadati</taxon>
        <taxon>Pseudomonadota</taxon>
        <taxon>Gammaproteobacteria</taxon>
        <taxon>Vibrionales</taxon>
        <taxon>Vibrionaceae</taxon>
        <taxon>Vibrio</taxon>
    </lineage>
</organism>
<dbReference type="GO" id="GO:0016747">
    <property type="term" value="F:acyltransferase activity, transferring groups other than amino-acyl groups"/>
    <property type="evidence" value="ECO:0007669"/>
    <property type="project" value="InterPro"/>
</dbReference>
<keyword evidence="2" id="KW-0012">Acyltransferase</keyword>
<dbReference type="Proteomes" id="UP001156690">
    <property type="component" value="Unassembled WGS sequence"/>
</dbReference>
<keyword evidence="1" id="KW-0808">Transferase</keyword>